<dbReference type="SUPFAM" id="SSF141072">
    <property type="entry name" value="CalX-like"/>
    <property type="match status" value="1"/>
</dbReference>
<feature type="domain" description="HYR" evidence="2">
    <location>
        <begin position="96"/>
        <end position="178"/>
    </location>
</feature>
<proteinExistence type="predicted"/>
<sequence>MYLLCTVFTTDGSLANSALPDVDFVNIPFNAPQDVMISAGRTCTPLNVSIISDLTHEMMSKVFSLILYDLQPLSSMVHIVSGQLQTTITITDDDPENNVPPVVSCIPDVTETTPLGTGGRLVFYTEPTATDDSGIVSLQQRTHGPGTFFSSGVTQVTYIFVDPAGNTAECTFRVIVTEIDEVPPVIACVGLDVTETIPLNVFGTPVQFREPTAADNSGTAILQSRTHTPGQFFQSGTTQVTYVFRDPSGNTAECSFNIIITVGMS</sequence>
<dbReference type="AlphaFoldDB" id="A0A2G8K7Z6"/>
<dbReference type="Pfam" id="PF02494">
    <property type="entry name" value="HYR"/>
    <property type="match status" value="2"/>
</dbReference>
<comment type="caution">
    <text evidence="3">The sequence shown here is derived from an EMBL/GenBank/DDBJ whole genome shotgun (WGS) entry which is preliminary data.</text>
</comment>
<evidence type="ECO:0000256" key="1">
    <source>
        <dbReference type="ARBA" id="ARBA00022737"/>
    </source>
</evidence>
<dbReference type="PROSITE" id="PS50825">
    <property type="entry name" value="HYR"/>
    <property type="match status" value="2"/>
</dbReference>
<dbReference type="PANTHER" id="PTHR24273">
    <property type="entry name" value="FI04643P-RELATED"/>
    <property type="match status" value="1"/>
</dbReference>
<dbReference type="InterPro" id="IPR038081">
    <property type="entry name" value="CalX-like_sf"/>
</dbReference>
<keyword evidence="4" id="KW-1185">Reference proteome</keyword>
<dbReference type="PANTHER" id="PTHR24273:SF32">
    <property type="entry name" value="HYALIN"/>
    <property type="match status" value="1"/>
</dbReference>
<evidence type="ECO:0000259" key="2">
    <source>
        <dbReference type="PROSITE" id="PS50825"/>
    </source>
</evidence>
<reference evidence="3 4" key="1">
    <citation type="journal article" date="2017" name="PLoS Biol.">
        <title>The sea cucumber genome provides insights into morphological evolution and visceral regeneration.</title>
        <authorList>
            <person name="Zhang X."/>
            <person name="Sun L."/>
            <person name="Yuan J."/>
            <person name="Sun Y."/>
            <person name="Gao Y."/>
            <person name="Zhang L."/>
            <person name="Li S."/>
            <person name="Dai H."/>
            <person name="Hamel J.F."/>
            <person name="Liu C."/>
            <person name="Yu Y."/>
            <person name="Liu S."/>
            <person name="Lin W."/>
            <person name="Guo K."/>
            <person name="Jin S."/>
            <person name="Xu P."/>
            <person name="Storey K.B."/>
            <person name="Huan P."/>
            <person name="Zhang T."/>
            <person name="Zhou Y."/>
            <person name="Zhang J."/>
            <person name="Lin C."/>
            <person name="Li X."/>
            <person name="Xing L."/>
            <person name="Huo D."/>
            <person name="Sun M."/>
            <person name="Wang L."/>
            <person name="Mercier A."/>
            <person name="Li F."/>
            <person name="Yang H."/>
            <person name="Xiang J."/>
        </authorList>
    </citation>
    <scope>NUCLEOTIDE SEQUENCE [LARGE SCALE GENOMIC DNA]</scope>
    <source>
        <strain evidence="3">Shaxun</strain>
        <tissue evidence="3">Muscle</tissue>
    </source>
</reference>
<dbReference type="EMBL" id="MRZV01000797">
    <property type="protein sequence ID" value="PIK44136.1"/>
    <property type="molecule type" value="Genomic_DNA"/>
</dbReference>
<evidence type="ECO:0000313" key="3">
    <source>
        <dbReference type="EMBL" id="PIK44136.1"/>
    </source>
</evidence>
<dbReference type="OrthoDB" id="5948052at2759"/>
<evidence type="ECO:0000313" key="4">
    <source>
        <dbReference type="Proteomes" id="UP000230750"/>
    </source>
</evidence>
<organism evidence="3 4">
    <name type="scientific">Stichopus japonicus</name>
    <name type="common">Sea cucumber</name>
    <dbReference type="NCBI Taxonomy" id="307972"/>
    <lineage>
        <taxon>Eukaryota</taxon>
        <taxon>Metazoa</taxon>
        <taxon>Echinodermata</taxon>
        <taxon>Eleutherozoa</taxon>
        <taxon>Echinozoa</taxon>
        <taxon>Holothuroidea</taxon>
        <taxon>Aspidochirotacea</taxon>
        <taxon>Aspidochirotida</taxon>
        <taxon>Stichopodidae</taxon>
        <taxon>Apostichopus</taxon>
    </lineage>
</organism>
<dbReference type="InterPro" id="IPR003410">
    <property type="entry name" value="HYR_dom"/>
</dbReference>
<dbReference type="STRING" id="307972.A0A2G8K7Z6"/>
<dbReference type="Proteomes" id="UP000230750">
    <property type="component" value="Unassembled WGS sequence"/>
</dbReference>
<name>A0A2G8K7Z6_STIJA</name>
<feature type="domain" description="HYR" evidence="2">
    <location>
        <begin position="179"/>
        <end position="262"/>
    </location>
</feature>
<protein>
    <submittedName>
        <fullName evidence="3">Hyalin</fullName>
    </submittedName>
</protein>
<gene>
    <name evidence="3" type="ORF">BSL78_19010</name>
</gene>
<keyword evidence="1" id="KW-0677">Repeat</keyword>
<accession>A0A2G8K7Z6</accession>